<name>A0AAU9MFP4_9ASTR</name>
<dbReference type="AlphaFoldDB" id="A0AAU9MFP4"/>
<proteinExistence type="predicted"/>
<accession>A0AAU9MFP4</accession>
<evidence type="ECO:0000313" key="3">
    <source>
        <dbReference type="Proteomes" id="UP001157418"/>
    </source>
</evidence>
<evidence type="ECO:0000256" key="1">
    <source>
        <dbReference type="SAM" id="MobiDB-lite"/>
    </source>
</evidence>
<gene>
    <name evidence="2" type="ORF">LVIROSA_LOCUS12641</name>
</gene>
<feature type="region of interest" description="Disordered" evidence="1">
    <location>
        <begin position="110"/>
        <end position="143"/>
    </location>
</feature>
<dbReference type="EMBL" id="CAKMRJ010002223">
    <property type="protein sequence ID" value="CAH1425502.1"/>
    <property type="molecule type" value="Genomic_DNA"/>
</dbReference>
<sequence length="143" mass="15777">METLAGRDITLLEWLHRKRLAGSVMVIEEATIPNYPSQLESSMDSTANPSSVYIIVLVVPPLTKNIVKTEHDNRKPSYYSAKVVLKGPSSKRKSGVEKILSLEGVMSHPDKLTDLTSPKRQRTTRSGAAKIRGLSYLSNQPSS</sequence>
<dbReference type="Proteomes" id="UP001157418">
    <property type="component" value="Unassembled WGS sequence"/>
</dbReference>
<reference evidence="2 3" key="1">
    <citation type="submission" date="2022-01" db="EMBL/GenBank/DDBJ databases">
        <authorList>
            <person name="Xiong W."/>
            <person name="Schranz E."/>
        </authorList>
    </citation>
    <scope>NUCLEOTIDE SEQUENCE [LARGE SCALE GENOMIC DNA]</scope>
</reference>
<keyword evidence="3" id="KW-1185">Reference proteome</keyword>
<evidence type="ECO:0000313" key="2">
    <source>
        <dbReference type="EMBL" id="CAH1425502.1"/>
    </source>
</evidence>
<organism evidence="2 3">
    <name type="scientific">Lactuca virosa</name>
    <dbReference type="NCBI Taxonomy" id="75947"/>
    <lineage>
        <taxon>Eukaryota</taxon>
        <taxon>Viridiplantae</taxon>
        <taxon>Streptophyta</taxon>
        <taxon>Embryophyta</taxon>
        <taxon>Tracheophyta</taxon>
        <taxon>Spermatophyta</taxon>
        <taxon>Magnoliopsida</taxon>
        <taxon>eudicotyledons</taxon>
        <taxon>Gunneridae</taxon>
        <taxon>Pentapetalae</taxon>
        <taxon>asterids</taxon>
        <taxon>campanulids</taxon>
        <taxon>Asterales</taxon>
        <taxon>Asteraceae</taxon>
        <taxon>Cichorioideae</taxon>
        <taxon>Cichorieae</taxon>
        <taxon>Lactucinae</taxon>
        <taxon>Lactuca</taxon>
    </lineage>
</organism>
<protein>
    <submittedName>
        <fullName evidence="2">Uncharacterized protein</fullName>
    </submittedName>
</protein>
<comment type="caution">
    <text evidence="2">The sequence shown here is derived from an EMBL/GenBank/DDBJ whole genome shotgun (WGS) entry which is preliminary data.</text>
</comment>